<dbReference type="OrthoDB" id="206256at2157"/>
<dbReference type="EMBL" id="FOFD01000005">
    <property type="protein sequence ID" value="SER43807.1"/>
    <property type="molecule type" value="Genomic_DNA"/>
</dbReference>
<keyword evidence="1" id="KW-0472">Membrane</keyword>
<feature type="transmembrane region" description="Helical" evidence="1">
    <location>
        <begin position="139"/>
        <end position="161"/>
    </location>
</feature>
<evidence type="ECO:0000313" key="3">
    <source>
        <dbReference type="Proteomes" id="UP000199114"/>
    </source>
</evidence>
<protein>
    <recommendedName>
        <fullName evidence="4">Histidine kinase</fullName>
    </recommendedName>
</protein>
<evidence type="ECO:0000256" key="1">
    <source>
        <dbReference type="SAM" id="Phobius"/>
    </source>
</evidence>
<feature type="transmembrane region" description="Helical" evidence="1">
    <location>
        <begin position="106"/>
        <end position="127"/>
    </location>
</feature>
<proteinExistence type="predicted"/>
<organism evidence="2 3">
    <name type="scientific">Natrinema salaciae</name>
    <dbReference type="NCBI Taxonomy" id="1186196"/>
    <lineage>
        <taxon>Archaea</taxon>
        <taxon>Methanobacteriati</taxon>
        <taxon>Methanobacteriota</taxon>
        <taxon>Stenosarchaea group</taxon>
        <taxon>Halobacteria</taxon>
        <taxon>Halobacteriales</taxon>
        <taxon>Natrialbaceae</taxon>
        <taxon>Natrinema</taxon>
    </lineage>
</organism>
<keyword evidence="1" id="KW-0812">Transmembrane</keyword>
<evidence type="ECO:0008006" key="4">
    <source>
        <dbReference type="Google" id="ProtNLM"/>
    </source>
</evidence>
<feature type="transmembrane region" description="Helical" evidence="1">
    <location>
        <begin position="25"/>
        <end position="45"/>
    </location>
</feature>
<evidence type="ECO:0000313" key="2">
    <source>
        <dbReference type="EMBL" id="SER43807.1"/>
    </source>
</evidence>
<dbReference type="RefSeq" id="WP_217643706.1">
    <property type="nucleotide sequence ID" value="NZ_FOFD01000005.1"/>
</dbReference>
<sequence length="163" mass="17160">MSSKTVAPADVVSGQKVEVTSKKEWLGGVIGGLVGGVAMGLLMLSGMPDAMEMAIPALFGQEGVVAGWGIHLFNSVLFGLVFVTLLTRPRIRGHVENRWRVLGASLFYGAVLWIVAAGVVMPVWLNVIGFAGAPPLPNLALPSLIAHLAYGLVLGGTYLVLRR</sequence>
<gene>
    <name evidence="2" type="ORF">SAMN04489841_3878</name>
</gene>
<accession>A0A1H9P6T9</accession>
<keyword evidence="1" id="KW-1133">Transmembrane helix</keyword>
<reference evidence="3" key="1">
    <citation type="submission" date="2016-10" db="EMBL/GenBank/DDBJ databases">
        <authorList>
            <person name="Varghese N."/>
            <person name="Submissions S."/>
        </authorList>
    </citation>
    <scope>NUCLEOTIDE SEQUENCE [LARGE SCALE GENOMIC DNA]</scope>
    <source>
        <strain evidence="3">DSM 25055</strain>
    </source>
</reference>
<feature type="transmembrane region" description="Helical" evidence="1">
    <location>
        <begin position="65"/>
        <end position="86"/>
    </location>
</feature>
<keyword evidence="3" id="KW-1185">Reference proteome</keyword>
<dbReference type="AlphaFoldDB" id="A0A1H9P6T9"/>
<dbReference type="Proteomes" id="UP000199114">
    <property type="component" value="Unassembled WGS sequence"/>
</dbReference>
<name>A0A1H9P6T9_9EURY</name>